<feature type="region of interest" description="Disordered" evidence="1">
    <location>
        <begin position="233"/>
        <end position="258"/>
    </location>
</feature>
<feature type="compositionally biased region" description="Polar residues" evidence="1">
    <location>
        <begin position="240"/>
        <end position="258"/>
    </location>
</feature>
<dbReference type="AlphaFoldDB" id="A0A9P9AML6"/>
<feature type="domain" description="C2H2-type" evidence="2">
    <location>
        <begin position="380"/>
        <end position="401"/>
    </location>
</feature>
<accession>A0A9P9AML6</accession>
<dbReference type="Proteomes" id="UP000777438">
    <property type="component" value="Unassembled WGS sequence"/>
</dbReference>
<dbReference type="EMBL" id="JAGPYM010000029">
    <property type="protein sequence ID" value="KAH6879458.1"/>
    <property type="molecule type" value="Genomic_DNA"/>
</dbReference>
<feature type="region of interest" description="Disordered" evidence="1">
    <location>
        <begin position="177"/>
        <end position="201"/>
    </location>
</feature>
<dbReference type="OrthoDB" id="3045089at2759"/>
<dbReference type="InterPro" id="IPR058925">
    <property type="entry name" value="zf-C2H2_AcuF"/>
</dbReference>
<dbReference type="Pfam" id="PF26082">
    <property type="entry name" value="zf-C2H2_AcuF"/>
    <property type="match status" value="1"/>
</dbReference>
<evidence type="ECO:0000313" key="4">
    <source>
        <dbReference type="Proteomes" id="UP000777438"/>
    </source>
</evidence>
<feature type="non-terminal residue" evidence="3">
    <location>
        <position position="489"/>
    </location>
</feature>
<sequence>LDTEIGREHAAPLTISSLAHDCDAALTRLCEDLPGSPYHDLENDVADEAGRFKIWAANIGALQDCQSSSSLDSRLRTEDRMKDRVVSGLSRLERSVARAMAIALGNQPNKTKSPLASTEELVNLSIKRVSEGVIQGESENNGTHSFLTTELAELFFNIQSCITHLFALSMLIRRDRPRGRTKQHGPQKFHTEPGPDITNAKDKFPKLKQTPWLAERIGNQINQQREYIRYRQTHRKNLTRPGTTPTQDGRSEVLSGQATTKATSFHESFDAANESGTERSIRSTATSFATTRGDIGSGRRIPELTEMWLDGVHLQYDTQIECPYCRIVHVFSDRRQWKRHVYCDLQPYICTFNDCSVGPFPTSHEWFRHEMENHRRQWKCNQCHAMYHSASALESHFISCHSGTVSAAQRPVMLKACEKRLTNFDKVACPLCDDWKPPSTDGDNSNRFRSHLGKHLQELAIHALPLTIDGLDIRDTKSDIDSSLDEDDE</sequence>
<evidence type="ECO:0000259" key="2">
    <source>
        <dbReference type="PROSITE" id="PS00028"/>
    </source>
</evidence>
<feature type="compositionally biased region" description="Basic and acidic residues" evidence="1">
    <location>
        <begin position="189"/>
        <end position="201"/>
    </location>
</feature>
<feature type="non-terminal residue" evidence="3">
    <location>
        <position position="1"/>
    </location>
</feature>
<dbReference type="SMART" id="SM00355">
    <property type="entry name" value="ZnF_C2H2"/>
    <property type="match status" value="4"/>
</dbReference>
<keyword evidence="4" id="KW-1185">Reference proteome</keyword>
<organism evidence="3 4">
    <name type="scientific">Thelonectria olida</name>
    <dbReference type="NCBI Taxonomy" id="1576542"/>
    <lineage>
        <taxon>Eukaryota</taxon>
        <taxon>Fungi</taxon>
        <taxon>Dikarya</taxon>
        <taxon>Ascomycota</taxon>
        <taxon>Pezizomycotina</taxon>
        <taxon>Sordariomycetes</taxon>
        <taxon>Hypocreomycetidae</taxon>
        <taxon>Hypocreales</taxon>
        <taxon>Nectriaceae</taxon>
        <taxon>Thelonectria</taxon>
    </lineage>
</organism>
<dbReference type="PANTHER" id="PTHR35391:SF7">
    <property type="entry name" value="C2H2-TYPE DOMAIN-CONTAINING PROTEIN"/>
    <property type="match status" value="1"/>
</dbReference>
<reference evidence="3 4" key="1">
    <citation type="journal article" date="2021" name="Nat. Commun.">
        <title>Genetic determinants of endophytism in the Arabidopsis root mycobiome.</title>
        <authorList>
            <person name="Mesny F."/>
            <person name="Miyauchi S."/>
            <person name="Thiergart T."/>
            <person name="Pickel B."/>
            <person name="Atanasova L."/>
            <person name="Karlsson M."/>
            <person name="Huettel B."/>
            <person name="Barry K.W."/>
            <person name="Haridas S."/>
            <person name="Chen C."/>
            <person name="Bauer D."/>
            <person name="Andreopoulos W."/>
            <person name="Pangilinan J."/>
            <person name="LaButti K."/>
            <person name="Riley R."/>
            <person name="Lipzen A."/>
            <person name="Clum A."/>
            <person name="Drula E."/>
            <person name="Henrissat B."/>
            <person name="Kohler A."/>
            <person name="Grigoriev I.V."/>
            <person name="Martin F.M."/>
            <person name="Hacquard S."/>
        </authorList>
    </citation>
    <scope>NUCLEOTIDE SEQUENCE [LARGE SCALE GENOMIC DNA]</scope>
    <source>
        <strain evidence="3 4">MPI-CAGE-CH-0241</strain>
    </source>
</reference>
<protein>
    <recommendedName>
        <fullName evidence="2">C2H2-type domain-containing protein</fullName>
    </recommendedName>
</protein>
<feature type="compositionally biased region" description="Basic residues" evidence="1">
    <location>
        <begin position="177"/>
        <end position="187"/>
    </location>
</feature>
<dbReference type="PROSITE" id="PS00028">
    <property type="entry name" value="ZINC_FINGER_C2H2_1"/>
    <property type="match status" value="1"/>
</dbReference>
<name>A0A9P9AML6_9HYPO</name>
<evidence type="ECO:0000313" key="3">
    <source>
        <dbReference type="EMBL" id="KAH6879458.1"/>
    </source>
</evidence>
<dbReference type="InterPro" id="IPR013087">
    <property type="entry name" value="Znf_C2H2_type"/>
</dbReference>
<evidence type="ECO:0000256" key="1">
    <source>
        <dbReference type="SAM" id="MobiDB-lite"/>
    </source>
</evidence>
<dbReference type="PANTHER" id="PTHR35391">
    <property type="entry name" value="C2H2-TYPE DOMAIN-CONTAINING PROTEIN-RELATED"/>
    <property type="match status" value="1"/>
</dbReference>
<proteinExistence type="predicted"/>
<comment type="caution">
    <text evidence="3">The sequence shown here is derived from an EMBL/GenBank/DDBJ whole genome shotgun (WGS) entry which is preliminary data.</text>
</comment>
<gene>
    <name evidence="3" type="ORF">B0T10DRAFT_363265</name>
</gene>